<evidence type="ECO:0000313" key="2">
    <source>
        <dbReference type="Proteomes" id="UP000196531"/>
    </source>
</evidence>
<dbReference type="SUPFAM" id="SSF56219">
    <property type="entry name" value="DNase I-like"/>
    <property type="match status" value="1"/>
</dbReference>
<comment type="caution">
    <text evidence="1">The sequence shown here is derived from an EMBL/GenBank/DDBJ whole genome shotgun (WGS) entry which is preliminary data.</text>
</comment>
<dbReference type="InterPro" id="IPR036691">
    <property type="entry name" value="Endo/exonu/phosph_ase_sf"/>
</dbReference>
<evidence type="ECO:0008006" key="3">
    <source>
        <dbReference type="Google" id="ProtNLM"/>
    </source>
</evidence>
<reference evidence="2" key="1">
    <citation type="journal article" date="2017" name="Proc. Natl. Acad. Sci. U.S.A.">
        <title>Simulation of Deepwater Horizon oil plume reveals substrate specialization within a complex community of hydrocarbon-degraders.</title>
        <authorList>
            <person name="Hu P."/>
            <person name="Dubinsky E.A."/>
            <person name="Probst A.J."/>
            <person name="Wang J."/>
            <person name="Sieber C.M.K."/>
            <person name="Tom L.M."/>
            <person name="Gardinali P."/>
            <person name="Banfield J.F."/>
            <person name="Atlas R.M."/>
            <person name="Andersen G.L."/>
        </authorList>
    </citation>
    <scope>NUCLEOTIDE SEQUENCE [LARGE SCALE GENOMIC DNA]</scope>
</reference>
<gene>
    <name evidence="1" type="ORF">A9Q84_07850</name>
</gene>
<dbReference type="EMBL" id="MAAO01000006">
    <property type="protein sequence ID" value="OUR96262.1"/>
    <property type="molecule type" value="Genomic_DNA"/>
</dbReference>
<accession>A0A1Y5FCA2</accession>
<dbReference type="AlphaFoldDB" id="A0A1Y5FCA2"/>
<sequence length="538" mass="62513">MEEDRKYIALFKAECENNKQFLVKNSFEVECLNMYQHYNSQSYQSYSETLAVKQKKVRIGGFNLWHPGSQNSGYKDYKLVAKIMNEWDVISATELLPLVSLDLKNNKLVLGVLENGPSDLRALKKKLRLANQNGDINLVKGLTKQIKALTTTLKKAPNLYRSPGYLKVLKELRLLDSSWSLLLSPRGDSAKPTNVKELTGFFYRGRIVKPIANEHCQETYKRERGKKISCFPNLRKSFMGRETSHVFSRRPLLASFKSGKFDFTLLTSHVVFTSPHPVEHKEDMVRILKASFGVEHYKKLGVGLDSTNYARFAESKIILELISNLKKKYKEKDVVYVGDMNLETDNPFWSDLLKTHGDHQLLIEEKTSLSQAKYNSRGDATKARASNYDHFVIPKNSFSNCQKINGDYDLRTLRYLKGHVLDYMNETYIVRSKSLKDNFLEEEEDYEVENESLIDDYTMTRTGQKKMQKKIKELEIKLNKIYTIKKGVVVKDNAKISLRLNYFKERVFMSQLRNRTFYRVYKEIISDHYPIKMTCSNN</sequence>
<organism evidence="1 2">
    <name type="scientific">Halobacteriovorax marinus</name>
    <dbReference type="NCBI Taxonomy" id="97084"/>
    <lineage>
        <taxon>Bacteria</taxon>
        <taxon>Pseudomonadati</taxon>
        <taxon>Bdellovibrionota</taxon>
        <taxon>Bacteriovoracia</taxon>
        <taxon>Bacteriovoracales</taxon>
        <taxon>Halobacteriovoraceae</taxon>
        <taxon>Halobacteriovorax</taxon>
    </lineage>
</organism>
<proteinExistence type="predicted"/>
<dbReference type="Proteomes" id="UP000196531">
    <property type="component" value="Unassembled WGS sequence"/>
</dbReference>
<protein>
    <recommendedName>
        <fullName evidence="3">Endonuclease/exonuclease/phosphatase domain-containing protein</fullName>
    </recommendedName>
</protein>
<dbReference type="Gene3D" id="3.60.10.10">
    <property type="entry name" value="Endonuclease/exonuclease/phosphatase"/>
    <property type="match status" value="1"/>
</dbReference>
<name>A0A1Y5FCA2_9BACT</name>
<evidence type="ECO:0000313" key="1">
    <source>
        <dbReference type="EMBL" id="OUR96262.1"/>
    </source>
</evidence>